<evidence type="ECO:0000259" key="1">
    <source>
        <dbReference type="PROSITE" id="PS50995"/>
    </source>
</evidence>
<gene>
    <name evidence="2" type="ORF">DFJ75_0078</name>
</gene>
<accession>A0A495JW81</accession>
<dbReference type="InterPro" id="IPR000835">
    <property type="entry name" value="HTH_MarR-typ"/>
</dbReference>
<dbReference type="PROSITE" id="PS50995">
    <property type="entry name" value="HTH_MARR_2"/>
    <property type="match status" value="1"/>
</dbReference>
<dbReference type="PANTHER" id="PTHR33164:SF43">
    <property type="entry name" value="HTH-TYPE TRANSCRIPTIONAL REPRESSOR YETL"/>
    <property type="match status" value="1"/>
</dbReference>
<dbReference type="InterPro" id="IPR036388">
    <property type="entry name" value="WH-like_DNA-bd_sf"/>
</dbReference>
<dbReference type="Proteomes" id="UP000274762">
    <property type="component" value="Unassembled WGS sequence"/>
</dbReference>
<dbReference type="GO" id="GO:0003677">
    <property type="term" value="F:DNA binding"/>
    <property type="evidence" value="ECO:0007669"/>
    <property type="project" value="UniProtKB-KW"/>
</dbReference>
<feature type="domain" description="HTH marR-type" evidence="1">
    <location>
        <begin position="21"/>
        <end position="150"/>
    </location>
</feature>
<organism evidence="2 3">
    <name type="scientific">Williamsia marianensis</name>
    <dbReference type="NCBI Taxonomy" id="85044"/>
    <lineage>
        <taxon>Bacteria</taxon>
        <taxon>Bacillati</taxon>
        <taxon>Actinomycetota</taxon>
        <taxon>Actinomycetes</taxon>
        <taxon>Mycobacteriales</taxon>
        <taxon>Nocardiaceae</taxon>
        <taxon>Williamsia</taxon>
    </lineage>
</organism>
<evidence type="ECO:0000313" key="3">
    <source>
        <dbReference type="Proteomes" id="UP000274762"/>
    </source>
</evidence>
<dbReference type="SUPFAM" id="SSF46785">
    <property type="entry name" value="Winged helix' DNA-binding domain"/>
    <property type="match status" value="1"/>
</dbReference>
<dbReference type="GO" id="GO:0006950">
    <property type="term" value="P:response to stress"/>
    <property type="evidence" value="ECO:0007669"/>
    <property type="project" value="TreeGrafter"/>
</dbReference>
<dbReference type="InterPro" id="IPR036390">
    <property type="entry name" value="WH_DNA-bd_sf"/>
</dbReference>
<dbReference type="RefSeq" id="WP_245968886.1">
    <property type="nucleotide sequence ID" value="NZ_CBCRXS010000001.1"/>
</dbReference>
<name>A0A495JW81_WILMA</name>
<protein>
    <submittedName>
        <fullName evidence="2">DNA-binding MarR family transcriptional regulator</fullName>
    </submittedName>
</protein>
<evidence type="ECO:0000313" key="2">
    <source>
        <dbReference type="EMBL" id="RKR93296.1"/>
    </source>
</evidence>
<reference evidence="2 3" key="1">
    <citation type="submission" date="2018-10" db="EMBL/GenBank/DDBJ databases">
        <title>Sequencing the genomes of 1000 actinobacteria strains.</title>
        <authorList>
            <person name="Klenk H.-P."/>
        </authorList>
    </citation>
    <scope>NUCLEOTIDE SEQUENCE [LARGE SCALE GENOMIC DNA]</scope>
    <source>
        <strain evidence="2 3">DSM 44343</strain>
    </source>
</reference>
<dbReference type="PANTHER" id="PTHR33164">
    <property type="entry name" value="TRANSCRIPTIONAL REGULATOR, MARR FAMILY"/>
    <property type="match status" value="1"/>
</dbReference>
<comment type="caution">
    <text evidence="2">The sequence shown here is derived from an EMBL/GenBank/DDBJ whole genome shotgun (WGS) entry which is preliminary data.</text>
</comment>
<proteinExistence type="predicted"/>
<dbReference type="SMART" id="SM00347">
    <property type="entry name" value="HTH_MARR"/>
    <property type="match status" value="1"/>
</dbReference>
<dbReference type="EMBL" id="RBKV01000001">
    <property type="protein sequence ID" value="RKR93296.1"/>
    <property type="molecule type" value="Genomic_DNA"/>
</dbReference>
<dbReference type="Gene3D" id="1.10.10.10">
    <property type="entry name" value="Winged helix-like DNA-binding domain superfamily/Winged helix DNA-binding domain"/>
    <property type="match status" value="1"/>
</dbReference>
<sequence>MPEDDRAVEATPTATEDGIAPSSAAFVLIALGNRMRARVESRLATEGIAIRHLSALGHLTRRPGISYSELARRASVTPQSMQATLNKLEAIGAVERTTSGGRGRTATLFVTEEGKRLLAVGYSSYAELDALLTEHLDMETLNDMMLPFMKLLRSLDSE</sequence>
<dbReference type="GO" id="GO:0003700">
    <property type="term" value="F:DNA-binding transcription factor activity"/>
    <property type="evidence" value="ECO:0007669"/>
    <property type="project" value="InterPro"/>
</dbReference>
<dbReference type="Pfam" id="PF12802">
    <property type="entry name" value="MarR_2"/>
    <property type="match status" value="1"/>
</dbReference>
<keyword evidence="2" id="KW-0238">DNA-binding</keyword>
<dbReference type="AlphaFoldDB" id="A0A495JW81"/>
<dbReference type="InterPro" id="IPR039422">
    <property type="entry name" value="MarR/SlyA-like"/>
</dbReference>